<dbReference type="RefSeq" id="WP_302898737.1">
    <property type="nucleotide sequence ID" value="NZ_CP130454.1"/>
</dbReference>
<reference evidence="2 3" key="1">
    <citation type="submission" date="2022-08" db="EMBL/GenBank/DDBJ databases">
        <title>Bacterial and archaeal communities from various locations to study Microbial Dark Matter (Phase II).</title>
        <authorList>
            <person name="Stepanauskas R."/>
        </authorList>
    </citation>
    <scope>NUCLEOTIDE SEQUENCE [LARGE SCALE GENOMIC DNA]</scope>
    <source>
        <strain evidence="2 3">PD1</strain>
    </source>
</reference>
<protein>
    <recommendedName>
        <fullName evidence="4">50S ribosomal protein L32</fullName>
    </recommendedName>
</protein>
<proteinExistence type="predicted"/>
<keyword evidence="3" id="KW-1185">Reference proteome</keyword>
<dbReference type="EMBL" id="JANUCP010000007">
    <property type="protein sequence ID" value="MCS3920895.1"/>
    <property type="molecule type" value="Genomic_DNA"/>
</dbReference>
<sequence length="42" mass="4868">MRLLPSQRRRTVNDKWRLANSNEILGSPEGSPFQTDKRKARG</sequence>
<evidence type="ECO:0000256" key="1">
    <source>
        <dbReference type="SAM" id="MobiDB-lite"/>
    </source>
</evidence>
<evidence type="ECO:0000313" key="2">
    <source>
        <dbReference type="EMBL" id="MCS3920895.1"/>
    </source>
</evidence>
<comment type="caution">
    <text evidence="2">The sequence shown here is derived from an EMBL/GenBank/DDBJ whole genome shotgun (WGS) entry which is preliminary data.</text>
</comment>
<accession>A0ABT2ESQ8</accession>
<name>A0ABT2ESQ8_9BACT</name>
<dbReference type="Proteomes" id="UP001204798">
    <property type="component" value="Unassembled WGS sequence"/>
</dbReference>
<gene>
    <name evidence="2" type="ORF">M2350_003332</name>
</gene>
<evidence type="ECO:0000313" key="3">
    <source>
        <dbReference type="Proteomes" id="UP001204798"/>
    </source>
</evidence>
<organism evidence="2 3">
    <name type="scientific">Candidatus Fervidibacter sacchari</name>
    <dbReference type="NCBI Taxonomy" id="1448929"/>
    <lineage>
        <taxon>Bacteria</taxon>
        <taxon>Candidatus Fervidibacterota</taxon>
        <taxon>Candidatus Fervidibacter</taxon>
    </lineage>
</organism>
<feature type="region of interest" description="Disordered" evidence="1">
    <location>
        <begin position="21"/>
        <end position="42"/>
    </location>
</feature>
<evidence type="ECO:0008006" key="4">
    <source>
        <dbReference type="Google" id="ProtNLM"/>
    </source>
</evidence>